<dbReference type="InterPro" id="IPR012737">
    <property type="entry name" value="DhaK_L_YcgS"/>
</dbReference>
<evidence type="ECO:0000256" key="1">
    <source>
        <dbReference type="ARBA" id="ARBA00022679"/>
    </source>
</evidence>
<evidence type="ECO:0000313" key="6">
    <source>
        <dbReference type="Proteomes" id="UP001501803"/>
    </source>
</evidence>
<dbReference type="Proteomes" id="UP001501803">
    <property type="component" value="Unassembled WGS sequence"/>
</dbReference>
<evidence type="ECO:0000256" key="2">
    <source>
        <dbReference type="ARBA" id="ARBA00022777"/>
    </source>
</evidence>
<name>A0ABP7L6B6_9MICO</name>
<dbReference type="Gene3D" id="1.25.40.340">
    <property type="match status" value="1"/>
</dbReference>
<keyword evidence="6" id="KW-1185">Reference proteome</keyword>
<comment type="caution">
    <text evidence="5">The sequence shown here is derived from an EMBL/GenBank/DDBJ whole genome shotgun (WGS) entry which is preliminary data.</text>
</comment>
<keyword evidence="1" id="KW-0808">Transferase</keyword>
<evidence type="ECO:0000259" key="4">
    <source>
        <dbReference type="PROSITE" id="PS51480"/>
    </source>
</evidence>
<dbReference type="PANTHER" id="PTHR28629:SF4">
    <property type="entry name" value="TRIOKINASE_FMN CYCLASE"/>
    <property type="match status" value="1"/>
</dbReference>
<feature type="region of interest" description="Disordered" evidence="3">
    <location>
        <begin position="1"/>
        <end position="20"/>
    </location>
</feature>
<dbReference type="GO" id="GO:0016301">
    <property type="term" value="F:kinase activity"/>
    <property type="evidence" value="ECO:0007669"/>
    <property type="project" value="UniProtKB-KW"/>
</dbReference>
<dbReference type="Pfam" id="PF02734">
    <property type="entry name" value="Dak2"/>
    <property type="match status" value="1"/>
</dbReference>
<dbReference type="RefSeq" id="WP_345069693.1">
    <property type="nucleotide sequence ID" value="NZ_BAABCN010000017.1"/>
</dbReference>
<proteinExistence type="predicted"/>
<keyword evidence="2 5" id="KW-0418">Kinase</keyword>
<feature type="domain" description="DhaL" evidence="4">
    <location>
        <begin position="20"/>
        <end position="220"/>
    </location>
</feature>
<reference evidence="6" key="1">
    <citation type="journal article" date="2019" name="Int. J. Syst. Evol. Microbiol.">
        <title>The Global Catalogue of Microorganisms (GCM) 10K type strain sequencing project: providing services to taxonomists for standard genome sequencing and annotation.</title>
        <authorList>
            <consortium name="The Broad Institute Genomics Platform"/>
            <consortium name="The Broad Institute Genome Sequencing Center for Infectious Disease"/>
            <person name="Wu L."/>
            <person name="Ma J."/>
        </authorList>
    </citation>
    <scope>NUCLEOTIDE SEQUENCE [LARGE SCALE GENOMIC DNA]</scope>
    <source>
        <strain evidence="6">JCM 17021</strain>
    </source>
</reference>
<protein>
    <submittedName>
        <fullName evidence="5">Dihydroxyacetone kinase subunit DhaL</fullName>
    </submittedName>
</protein>
<dbReference type="EMBL" id="BAABCN010000017">
    <property type="protein sequence ID" value="GAA3894795.1"/>
    <property type="molecule type" value="Genomic_DNA"/>
</dbReference>
<dbReference type="InterPro" id="IPR036117">
    <property type="entry name" value="DhaL_dom_sf"/>
</dbReference>
<evidence type="ECO:0000313" key="5">
    <source>
        <dbReference type="EMBL" id="GAA3894795.1"/>
    </source>
</evidence>
<evidence type="ECO:0000256" key="3">
    <source>
        <dbReference type="SAM" id="MobiDB-lite"/>
    </source>
</evidence>
<dbReference type="SUPFAM" id="SSF101473">
    <property type="entry name" value="DhaL-like"/>
    <property type="match status" value="1"/>
</dbReference>
<dbReference type="InterPro" id="IPR050861">
    <property type="entry name" value="Dihydroxyacetone_Kinase"/>
</dbReference>
<dbReference type="InterPro" id="IPR004007">
    <property type="entry name" value="DhaL_dom"/>
</dbReference>
<dbReference type="PROSITE" id="PS51480">
    <property type="entry name" value="DHAL"/>
    <property type="match status" value="1"/>
</dbReference>
<dbReference type="PANTHER" id="PTHR28629">
    <property type="entry name" value="TRIOKINASE/FMN CYCLASE"/>
    <property type="match status" value="1"/>
</dbReference>
<gene>
    <name evidence="5" type="primary">dhaL_2</name>
    <name evidence="5" type="ORF">GCM10022381_40500</name>
</gene>
<sequence length="225" mass="23245">MMTDSTTDSAPDPAPGSSLADTEFVVRSMAQTAVDNEREFGDLDAVVGDGDFGYSLARGFEIVLADWNDFDRSNPAAFLQKVAMVIAGRVGGTSGPLWGTAFLRASGAVRGKDELTGGDVVAMLRSAVEGIKARGNSDLGDKTLLDSLVPATDALEAEVAAGTDAAASVARMAAVARSTADATTSMLAKRGRASYTGERSIGSPDPGAVAVAVMLERLSDEWAHR</sequence>
<accession>A0ABP7L6B6</accession>
<organism evidence="5 6">
    <name type="scientific">Leifsonia kafniensis</name>
    <dbReference type="NCBI Taxonomy" id="475957"/>
    <lineage>
        <taxon>Bacteria</taxon>
        <taxon>Bacillati</taxon>
        <taxon>Actinomycetota</taxon>
        <taxon>Actinomycetes</taxon>
        <taxon>Micrococcales</taxon>
        <taxon>Microbacteriaceae</taxon>
        <taxon>Leifsonia</taxon>
    </lineage>
</organism>
<dbReference type="SMART" id="SM01120">
    <property type="entry name" value="Dak2"/>
    <property type="match status" value="1"/>
</dbReference>
<dbReference type="NCBIfam" id="TIGR02365">
    <property type="entry name" value="dha_L_ycgS"/>
    <property type="match status" value="1"/>
</dbReference>